<dbReference type="Proteomes" id="UP001301442">
    <property type="component" value="Chromosome"/>
</dbReference>
<name>A0ABZ0GNL3_9GAMM</name>
<dbReference type="Gene3D" id="3.40.50.1820">
    <property type="entry name" value="alpha/beta hydrolase"/>
    <property type="match status" value="1"/>
</dbReference>
<dbReference type="SUPFAM" id="SSF50993">
    <property type="entry name" value="Peptidase/esterase 'gauge' domain"/>
    <property type="match status" value="1"/>
</dbReference>
<evidence type="ECO:0000256" key="2">
    <source>
        <dbReference type="SAM" id="Coils"/>
    </source>
</evidence>
<dbReference type="SUPFAM" id="SSF53474">
    <property type="entry name" value="alpha/beta-Hydrolases"/>
    <property type="match status" value="1"/>
</dbReference>
<dbReference type="InterPro" id="IPR029058">
    <property type="entry name" value="AB_hydrolase_fold"/>
</dbReference>
<evidence type="ECO:0000313" key="4">
    <source>
        <dbReference type="EMBL" id="WOH37426.1"/>
    </source>
</evidence>
<evidence type="ECO:0000259" key="3">
    <source>
        <dbReference type="Pfam" id="PF00326"/>
    </source>
</evidence>
<dbReference type="Pfam" id="PF00326">
    <property type="entry name" value="Peptidase_S9"/>
    <property type="match status" value="1"/>
</dbReference>
<dbReference type="InterPro" id="IPR001375">
    <property type="entry name" value="Peptidase_S9_cat"/>
</dbReference>
<dbReference type="PANTHER" id="PTHR42776:SF27">
    <property type="entry name" value="DIPEPTIDYL PEPTIDASE FAMILY MEMBER 6"/>
    <property type="match status" value="1"/>
</dbReference>
<gene>
    <name evidence="4" type="ORF">RI844_19025</name>
</gene>
<dbReference type="EMBL" id="CP136600">
    <property type="protein sequence ID" value="WOH37426.1"/>
    <property type="molecule type" value="Genomic_DNA"/>
</dbReference>
<organism evidence="4 5">
    <name type="scientific">Thalassotalea fonticola</name>
    <dbReference type="NCBI Taxonomy" id="3065649"/>
    <lineage>
        <taxon>Bacteria</taxon>
        <taxon>Pseudomonadati</taxon>
        <taxon>Pseudomonadota</taxon>
        <taxon>Gammaproteobacteria</taxon>
        <taxon>Alteromonadales</taxon>
        <taxon>Colwelliaceae</taxon>
        <taxon>Thalassotalea</taxon>
    </lineage>
</organism>
<dbReference type="RefSeq" id="WP_348396216.1">
    <property type="nucleotide sequence ID" value="NZ_CP136600.1"/>
</dbReference>
<feature type="domain" description="Peptidase S9 prolyl oligopeptidase catalytic" evidence="3">
    <location>
        <begin position="417"/>
        <end position="623"/>
    </location>
</feature>
<dbReference type="PANTHER" id="PTHR42776">
    <property type="entry name" value="SERINE PEPTIDASE S9 FAMILY MEMBER"/>
    <property type="match status" value="1"/>
</dbReference>
<keyword evidence="1" id="KW-0378">Hydrolase</keyword>
<feature type="coiled-coil region" evidence="2">
    <location>
        <begin position="657"/>
        <end position="694"/>
    </location>
</feature>
<protein>
    <submittedName>
        <fullName evidence="4">Prolyl oligopeptidase family serine peptidase</fullName>
    </submittedName>
</protein>
<keyword evidence="2" id="KW-0175">Coiled coil</keyword>
<accession>A0ABZ0GNL3</accession>
<evidence type="ECO:0000256" key="1">
    <source>
        <dbReference type="ARBA" id="ARBA00022801"/>
    </source>
</evidence>
<sequence>MKQIILILISILVINGASAQKLIPVEDIFRNQAVNDMKLSPNGRYIFSHEYVSQRNIYILAIIDPIAEKKYPIFRIDNVRHSRVKKFSWVDNDTLFIEIGKRKGFIELDFNGENPIGNFELITAKGYVIATLPEQEDTVVFVHDEGRRKPKHYVYKINKQQLADRDFDNAKLIDDDRSDALFFHYDHHNNALMAATGDTDELQFWYKELNKKWHKYWETDLKIEFTPVGFMNDDTLAVLSNKDLGTVSLVAFDIKSQQLGDVIYKHPMYDLVDVELNPKGQGVHSVSYLEHGMQVTKYFSAKNARFKKKLNKSFANQQSSVLDSSLDKNFHIIGTYSATNAGFFYYLDQQKELAIEIGPQFPSLSEYTLSETKTFDIEVEPGVTVEAILTTPSDYNNNTLLVYPHGGPVGIRDDAGFNRDTQYLANRGYSILQVNFRGSAGFGTQFKDAGRGQFGQLIEHDITAAVNHVRKNYQYDHMCSIGASYGGYSAVMLAIKHPEQYECVVSMYGIYDLLHLFNASNYKTQDEFREKVSAVVGEFNDNLIEVSPFYFAEKIKSPILLIAGKKDKIADFEQANRMKYRLQQLDKDIETVFYNKVGHGHYSWYGDRHQFAYIDDFIRRKLNLDAPQGSNDTIINSQERSRLMEGYNLDKDSNPYRKMIEQQESDIDAQIRALEEQERLEEELEKQAHKEIEETLNR</sequence>
<proteinExistence type="predicted"/>
<reference evidence="4 5" key="1">
    <citation type="submission" date="2023-09" db="EMBL/GenBank/DDBJ databases">
        <authorList>
            <person name="Qi X."/>
        </authorList>
    </citation>
    <scope>NUCLEOTIDE SEQUENCE [LARGE SCALE GENOMIC DNA]</scope>
    <source>
        <strain evidence="4 5">S1-1</strain>
    </source>
</reference>
<keyword evidence="5" id="KW-1185">Reference proteome</keyword>
<evidence type="ECO:0000313" key="5">
    <source>
        <dbReference type="Proteomes" id="UP001301442"/>
    </source>
</evidence>